<evidence type="ECO:0000256" key="7">
    <source>
        <dbReference type="RuleBase" id="RU003422"/>
    </source>
</evidence>
<evidence type="ECO:0000259" key="11">
    <source>
        <dbReference type="PROSITE" id="PS50163"/>
    </source>
</evidence>
<feature type="region of interest" description="Disordered" evidence="9">
    <location>
        <begin position="377"/>
        <end position="403"/>
    </location>
</feature>
<protein>
    <submittedName>
        <fullName evidence="12">RecA DNA recombinase</fullName>
    </submittedName>
</protein>
<keyword evidence="8" id="KW-0227">DNA damage</keyword>
<dbReference type="GO" id="GO:0005524">
    <property type="term" value="F:ATP binding"/>
    <property type="evidence" value="ECO:0007669"/>
    <property type="project" value="UniProtKB-KW"/>
</dbReference>
<dbReference type="FunFam" id="3.40.50.300:FF:000087">
    <property type="entry name" value="Recombinase RecA"/>
    <property type="match status" value="1"/>
</dbReference>
<dbReference type="PRINTS" id="PR00142">
    <property type="entry name" value="RECA"/>
</dbReference>
<dbReference type="InterPro" id="IPR003593">
    <property type="entry name" value="AAA+_ATPase"/>
</dbReference>
<dbReference type="InterPro" id="IPR027417">
    <property type="entry name" value="P-loop_NTPase"/>
</dbReference>
<dbReference type="EMBL" id="CP151501">
    <property type="protein sequence ID" value="WZN59052.1"/>
    <property type="molecule type" value="Genomic_DNA"/>
</dbReference>
<evidence type="ECO:0000256" key="3">
    <source>
        <dbReference type="ARBA" id="ARBA00022840"/>
    </source>
</evidence>
<dbReference type="CDD" id="cd00983">
    <property type="entry name" value="RecA"/>
    <property type="match status" value="1"/>
</dbReference>
<dbReference type="InterPro" id="IPR049261">
    <property type="entry name" value="RecA-like_C"/>
</dbReference>
<dbReference type="Pfam" id="PF21096">
    <property type="entry name" value="RecA_C"/>
    <property type="match status" value="1"/>
</dbReference>
<comment type="function">
    <text evidence="6">Involved in recombination ability and DNA strand transfer activity.</text>
</comment>
<feature type="compositionally biased region" description="Basic and acidic residues" evidence="9">
    <location>
        <begin position="386"/>
        <end position="403"/>
    </location>
</feature>
<dbReference type="InterPro" id="IPR023400">
    <property type="entry name" value="RecA_C_sf"/>
</dbReference>
<dbReference type="GO" id="GO:0006310">
    <property type="term" value="P:DNA recombination"/>
    <property type="evidence" value="ECO:0007669"/>
    <property type="project" value="UniProtKB-KW"/>
</dbReference>
<keyword evidence="4 8" id="KW-0238">DNA-binding</keyword>
<dbReference type="InterPro" id="IPR020588">
    <property type="entry name" value="RecA_ATP-bd"/>
</dbReference>
<comment type="similarity">
    <text evidence="1 7">Belongs to the RecA family.</text>
</comment>
<dbReference type="PROSITE" id="PS50163">
    <property type="entry name" value="RECA_3"/>
    <property type="match status" value="1"/>
</dbReference>
<feature type="domain" description="RecA family profile 2" evidence="11">
    <location>
        <begin position="256"/>
        <end position="330"/>
    </location>
</feature>
<dbReference type="PANTHER" id="PTHR45900:SF1">
    <property type="entry name" value="MITOCHONDRIAL DNA REPAIR PROTEIN RECA HOMOLOG-RELATED"/>
    <property type="match status" value="1"/>
</dbReference>
<evidence type="ECO:0000256" key="1">
    <source>
        <dbReference type="ARBA" id="ARBA00009391"/>
    </source>
</evidence>
<dbReference type="InterPro" id="IPR013765">
    <property type="entry name" value="DNA_recomb/repair_RecA"/>
</dbReference>
<dbReference type="HAMAP" id="MF_00268">
    <property type="entry name" value="RecA"/>
    <property type="match status" value="1"/>
</dbReference>
<dbReference type="SUPFAM" id="SSF54752">
    <property type="entry name" value="RecA protein, C-terminal domain"/>
    <property type="match status" value="1"/>
</dbReference>
<reference evidence="12 13" key="1">
    <citation type="submission" date="2024-03" db="EMBL/GenBank/DDBJ databases">
        <title>Complete genome sequence of the green alga Chloropicon roscoffensis RCC1871.</title>
        <authorList>
            <person name="Lemieux C."/>
            <person name="Pombert J.-F."/>
            <person name="Otis C."/>
            <person name="Turmel M."/>
        </authorList>
    </citation>
    <scope>NUCLEOTIDE SEQUENCE [LARGE SCALE GENOMIC DNA]</scope>
    <source>
        <strain evidence="12 13">RCC1871</strain>
    </source>
</reference>
<evidence type="ECO:0000256" key="4">
    <source>
        <dbReference type="ARBA" id="ARBA00023125"/>
    </source>
</evidence>
<feature type="region of interest" description="Disordered" evidence="9">
    <location>
        <begin position="23"/>
        <end position="52"/>
    </location>
</feature>
<dbReference type="SUPFAM" id="SSF52540">
    <property type="entry name" value="P-loop containing nucleoside triphosphate hydrolases"/>
    <property type="match status" value="1"/>
</dbReference>
<name>A0AAX4NYL0_9CHLO</name>
<dbReference type="GO" id="GO:0140664">
    <property type="term" value="F:ATP-dependent DNA damage sensor activity"/>
    <property type="evidence" value="ECO:0007669"/>
    <property type="project" value="InterPro"/>
</dbReference>
<dbReference type="InterPro" id="IPR049428">
    <property type="entry name" value="RecA-like_N"/>
</dbReference>
<dbReference type="PROSITE" id="PS00321">
    <property type="entry name" value="RECA_1"/>
    <property type="match status" value="1"/>
</dbReference>
<sequence>MSRARVSAAATSAGPKLHLQNSIRSPFSRHSGNKRLSQRVGTQTPCYAKGSGREDDAAWEARKGALDAVMKDIEKQYGKGIVTVLGEEAAKAKVGMIPTGVHTLDLALGGGIPEGRIVEVYGPESSGKTTLAMHAIAEVQKRGGTAVLVDAEHAFDPVYSQKVGVDIEKLIIVQAEAAEEALEVVDKFARSHAVDIICIDSVAALVPKAEIEGEMGSPQIGLQARLMSQALRRLNANASKCNCTVVFLNQLRQKVGVIFGNPEITSGGNALKFYSSVRLDIRRKETLRDSNNAEKGIKVRVKVTKNKVAPPYKIGVFDIMFERGINKAGSLLDAAEELDVVERKGSWYSMEGESLGQGREQACQFLRENDEIYRKIEQRVLGQPERPTEANGRKEEEEEAPTK</sequence>
<dbReference type="InterPro" id="IPR020584">
    <property type="entry name" value="DNA_recomb/repair_RecA_CS"/>
</dbReference>
<dbReference type="PROSITE" id="PS50162">
    <property type="entry name" value="RECA_2"/>
    <property type="match status" value="1"/>
</dbReference>
<dbReference type="NCBIfam" id="TIGR02012">
    <property type="entry name" value="tigrfam_recA"/>
    <property type="match status" value="1"/>
</dbReference>
<dbReference type="AlphaFoldDB" id="A0AAX4NYL0"/>
<evidence type="ECO:0000256" key="2">
    <source>
        <dbReference type="ARBA" id="ARBA00022741"/>
    </source>
</evidence>
<dbReference type="GO" id="GO:0003697">
    <property type="term" value="F:single-stranded DNA binding"/>
    <property type="evidence" value="ECO:0007669"/>
    <property type="project" value="InterPro"/>
</dbReference>
<evidence type="ECO:0000313" key="13">
    <source>
        <dbReference type="Proteomes" id="UP001472866"/>
    </source>
</evidence>
<dbReference type="Proteomes" id="UP001472866">
    <property type="component" value="Chromosome 01"/>
</dbReference>
<evidence type="ECO:0000256" key="6">
    <source>
        <dbReference type="ARBA" id="ARBA00056887"/>
    </source>
</evidence>
<gene>
    <name evidence="12" type="ORF">HKI87_01g05770</name>
</gene>
<dbReference type="PANTHER" id="PTHR45900">
    <property type="entry name" value="RECA"/>
    <property type="match status" value="1"/>
</dbReference>
<evidence type="ECO:0000259" key="10">
    <source>
        <dbReference type="PROSITE" id="PS50162"/>
    </source>
</evidence>
<evidence type="ECO:0000256" key="8">
    <source>
        <dbReference type="RuleBase" id="RU004527"/>
    </source>
</evidence>
<dbReference type="GO" id="GO:0006281">
    <property type="term" value="P:DNA repair"/>
    <property type="evidence" value="ECO:0007669"/>
    <property type="project" value="InterPro"/>
</dbReference>
<dbReference type="Gene3D" id="3.40.50.300">
    <property type="entry name" value="P-loop containing nucleotide triphosphate hydrolases"/>
    <property type="match status" value="1"/>
</dbReference>
<dbReference type="Pfam" id="PF00154">
    <property type="entry name" value="RecA_N"/>
    <property type="match status" value="1"/>
</dbReference>
<organism evidence="12 13">
    <name type="scientific">Chloropicon roscoffensis</name>
    <dbReference type="NCBI Taxonomy" id="1461544"/>
    <lineage>
        <taxon>Eukaryota</taxon>
        <taxon>Viridiplantae</taxon>
        <taxon>Chlorophyta</taxon>
        <taxon>Chloropicophyceae</taxon>
        <taxon>Chloropicales</taxon>
        <taxon>Chloropicaceae</taxon>
        <taxon>Chloropicon</taxon>
    </lineage>
</organism>
<evidence type="ECO:0000256" key="5">
    <source>
        <dbReference type="ARBA" id="ARBA00023172"/>
    </source>
</evidence>
<feature type="domain" description="RecA family profile 1" evidence="10">
    <location>
        <begin position="93"/>
        <end position="251"/>
    </location>
</feature>
<dbReference type="InterPro" id="IPR020587">
    <property type="entry name" value="RecA_monomer-monomer_interface"/>
</dbReference>
<keyword evidence="5 8" id="KW-0233">DNA recombination</keyword>
<keyword evidence="13" id="KW-1185">Reference proteome</keyword>
<accession>A0AAX4NYL0</accession>
<dbReference type="SMART" id="SM00382">
    <property type="entry name" value="AAA"/>
    <property type="match status" value="1"/>
</dbReference>
<evidence type="ECO:0000256" key="9">
    <source>
        <dbReference type="SAM" id="MobiDB-lite"/>
    </source>
</evidence>
<keyword evidence="2 7" id="KW-0547">Nucleotide-binding</keyword>
<proteinExistence type="inferred from homology"/>
<keyword evidence="3 7" id="KW-0067">ATP-binding</keyword>
<evidence type="ECO:0000313" key="12">
    <source>
        <dbReference type="EMBL" id="WZN59052.1"/>
    </source>
</evidence>